<proteinExistence type="predicted"/>
<sequence>MNVLIPEGYEPVRPAILRLAVNALTFTNSDCPVDAGIGTANDECIRCAASFFGYQVSTEDREHLDFMEIYAGINEIPVMKSLQFFDMISLMARMHARFHFNNNPDLVVALGSDGSLLPIPASYWLTNDADIALHLHFRTNIIFSDGRAGEDILVNKSWSSTGFGINMNNKRYYSSDQSSASESSEGYLSPPLRLMMQASRALQVDESRRIGKKSIEHYISTHWSSDCGKLSEAKVGYMATLLRPPDQEKGGNLPQR</sequence>
<dbReference type="AlphaFoldDB" id="A0A6L3SWN6"/>
<accession>A0A6L3SWN6</accession>
<name>A0A6L3SWN6_9HYPH</name>
<protein>
    <submittedName>
        <fullName evidence="1">Uncharacterized protein</fullName>
    </submittedName>
</protein>
<keyword evidence="2" id="KW-1185">Reference proteome</keyword>
<dbReference type="OrthoDB" id="10019000at2"/>
<comment type="caution">
    <text evidence="1">The sequence shown here is derived from an EMBL/GenBank/DDBJ whole genome shotgun (WGS) entry which is preliminary data.</text>
</comment>
<dbReference type="RefSeq" id="WP_151004764.1">
    <property type="nucleotide sequence ID" value="NZ_BPQY01000265.1"/>
</dbReference>
<gene>
    <name evidence="1" type="ORF">F6X53_28555</name>
</gene>
<evidence type="ECO:0000313" key="2">
    <source>
        <dbReference type="Proteomes" id="UP000474159"/>
    </source>
</evidence>
<dbReference type="Proteomes" id="UP000474159">
    <property type="component" value="Unassembled WGS sequence"/>
</dbReference>
<organism evidence="1 2">
    <name type="scientific">Methylobacterium soli</name>
    <dbReference type="NCBI Taxonomy" id="553447"/>
    <lineage>
        <taxon>Bacteria</taxon>
        <taxon>Pseudomonadati</taxon>
        <taxon>Pseudomonadota</taxon>
        <taxon>Alphaproteobacteria</taxon>
        <taxon>Hyphomicrobiales</taxon>
        <taxon>Methylobacteriaceae</taxon>
        <taxon>Methylobacterium</taxon>
    </lineage>
</organism>
<evidence type="ECO:0000313" key="1">
    <source>
        <dbReference type="EMBL" id="KAB1072075.1"/>
    </source>
</evidence>
<dbReference type="EMBL" id="VZZK01000051">
    <property type="protein sequence ID" value="KAB1072075.1"/>
    <property type="molecule type" value="Genomic_DNA"/>
</dbReference>
<reference evidence="1 2" key="1">
    <citation type="submission" date="2019-09" db="EMBL/GenBank/DDBJ databases">
        <title>YIM 48816 draft genome.</title>
        <authorList>
            <person name="Jiang L."/>
        </authorList>
    </citation>
    <scope>NUCLEOTIDE SEQUENCE [LARGE SCALE GENOMIC DNA]</scope>
    <source>
        <strain evidence="1 2">YIM 48816</strain>
    </source>
</reference>